<feature type="compositionally biased region" description="Polar residues" evidence="1">
    <location>
        <begin position="325"/>
        <end position="343"/>
    </location>
</feature>
<proteinExistence type="predicted"/>
<dbReference type="SUPFAM" id="SSF49313">
    <property type="entry name" value="Cadherin-like"/>
    <property type="match status" value="1"/>
</dbReference>
<accession>A0A8H3DXK6</accession>
<feature type="chain" id="PRO_5034059400" evidence="2">
    <location>
        <begin position="16"/>
        <end position="523"/>
    </location>
</feature>
<feature type="region of interest" description="Disordered" evidence="1">
    <location>
        <begin position="278"/>
        <end position="359"/>
    </location>
</feature>
<evidence type="ECO:0000313" key="3">
    <source>
        <dbReference type="EMBL" id="CAE7065268.1"/>
    </source>
</evidence>
<dbReference type="AlphaFoldDB" id="A0A8H3DXK6"/>
<dbReference type="InterPro" id="IPR015919">
    <property type="entry name" value="Cadherin-like_sf"/>
</dbReference>
<comment type="caution">
    <text evidence="3">The sequence shown here is derived from an EMBL/GenBank/DDBJ whole genome shotgun (WGS) entry which is preliminary data.</text>
</comment>
<feature type="region of interest" description="Disordered" evidence="1">
    <location>
        <begin position="56"/>
        <end position="75"/>
    </location>
</feature>
<reference evidence="3" key="1">
    <citation type="submission" date="2021-01" db="EMBL/GenBank/DDBJ databases">
        <authorList>
            <person name="Kaushik A."/>
        </authorList>
    </citation>
    <scope>NUCLEOTIDE SEQUENCE</scope>
    <source>
        <strain evidence="3">AG5</strain>
    </source>
</reference>
<feature type="compositionally biased region" description="Low complexity" evidence="1">
    <location>
        <begin position="162"/>
        <end position="171"/>
    </location>
</feature>
<feature type="region of interest" description="Disordered" evidence="1">
    <location>
        <begin position="154"/>
        <end position="250"/>
    </location>
</feature>
<feature type="compositionally biased region" description="Basic and acidic residues" evidence="1">
    <location>
        <begin position="208"/>
        <end position="224"/>
    </location>
</feature>
<protein>
    <submittedName>
        <fullName evidence="3">Uncharacterized protein</fullName>
    </submittedName>
</protein>
<feature type="compositionally biased region" description="Polar residues" evidence="1">
    <location>
        <begin position="183"/>
        <end position="193"/>
    </location>
</feature>
<dbReference type="Gene3D" id="2.60.40.10">
    <property type="entry name" value="Immunoglobulins"/>
    <property type="match status" value="1"/>
</dbReference>
<organism evidence="3 4">
    <name type="scientific">Rhizoctonia solani</name>
    <dbReference type="NCBI Taxonomy" id="456999"/>
    <lineage>
        <taxon>Eukaryota</taxon>
        <taxon>Fungi</taxon>
        <taxon>Dikarya</taxon>
        <taxon>Basidiomycota</taxon>
        <taxon>Agaricomycotina</taxon>
        <taxon>Agaricomycetes</taxon>
        <taxon>Cantharellales</taxon>
        <taxon>Ceratobasidiaceae</taxon>
        <taxon>Rhizoctonia</taxon>
    </lineage>
</organism>
<dbReference type="GO" id="GO:0016020">
    <property type="term" value="C:membrane"/>
    <property type="evidence" value="ECO:0007669"/>
    <property type="project" value="InterPro"/>
</dbReference>
<gene>
    <name evidence="3" type="ORF">RDB_LOCUS10962</name>
</gene>
<keyword evidence="2" id="KW-0732">Signal</keyword>
<evidence type="ECO:0000256" key="2">
    <source>
        <dbReference type="SAM" id="SignalP"/>
    </source>
</evidence>
<dbReference type="InterPro" id="IPR013783">
    <property type="entry name" value="Ig-like_fold"/>
</dbReference>
<evidence type="ECO:0000313" key="4">
    <source>
        <dbReference type="Proteomes" id="UP000663827"/>
    </source>
</evidence>
<feature type="compositionally biased region" description="Polar residues" evidence="1">
    <location>
        <begin position="278"/>
        <end position="307"/>
    </location>
</feature>
<evidence type="ECO:0000256" key="1">
    <source>
        <dbReference type="SAM" id="MobiDB-lite"/>
    </source>
</evidence>
<name>A0A8H3DXK6_9AGAM</name>
<dbReference type="GO" id="GO:0005509">
    <property type="term" value="F:calcium ion binding"/>
    <property type="evidence" value="ECO:0007669"/>
    <property type="project" value="InterPro"/>
</dbReference>
<feature type="compositionally biased region" description="Low complexity" evidence="1">
    <location>
        <begin position="344"/>
        <end position="354"/>
    </location>
</feature>
<dbReference type="EMBL" id="CAJNJQ010000236">
    <property type="protein sequence ID" value="CAE7065268.1"/>
    <property type="molecule type" value="Genomic_DNA"/>
</dbReference>
<dbReference type="Proteomes" id="UP000663827">
    <property type="component" value="Unassembled WGS sequence"/>
</dbReference>
<sequence length="523" mass="57013">MLLCCLLALCRRYCGVHEPHEDDENSSQWKGQDTPGLDARYTDQMEKMMRDIAPGRASDETVTSEDGCKPPLSVLVPPGPYTANFRPGPTDRKGAHIFQRLVASSKWKLQDQSLGSQSRKIRRSQISRPTLINEHSQNIFLEGEPLDDARKDLVEHREERTSSVSSNFPSSDSKKLLPRESLIQVTGGRNSQVLSESDESSLTSTPRRRSDFLPPRDQRQRMEGSEQPNTAAGGPMHHIPPSGSSGTINDEPKETAVIATAARQVLPGVVSTTSLDRSVVRSSMDSAHSATLSKNRSSPPSPGNLSITGVRRPRLVQLNSEKKVPTSNEGASTSRNRSQKAVISSSSRASANSNELNETNQDKRLSLGIHYVPSLGSGIDAGSAIFYLTPSVGVTPSPVVGLERPPVSPDQQVEFAAGSSLASPGINDVPAHKPYRQSRIPIGAPFAISIPFEIIPVRGAELSVRQQNGKPVPAWIKFDQRDVELWGVPLKEHLGNHLLEIVEGTKEGQRVVARVSIEVVEWK</sequence>
<feature type="signal peptide" evidence="2">
    <location>
        <begin position="1"/>
        <end position="15"/>
    </location>
</feature>